<proteinExistence type="predicted"/>
<evidence type="ECO:0000313" key="1">
    <source>
        <dbReference type="EMBL" id="KAK1865939.1"/>
    </source>
</evidence>
<gene>
    <name evidence="1" type="ORF">I4F81_008461</name>
</gene>
<comment type="caution">
    <text evidence="1">The sequence shown here is derived from an EMBL/GenBank/DDBJ whole genome shotgun (WGS) entry which is preliminary data.</text>
</comment>
<accession>A0ACC3C6J1</accession>
<protein>
    <submittedName>
        <fullName evidence="1">Uncharacterized protein</fullName>
    </submittedName>
</protein>
<reference evidence="1" key="1">
    <citation type="submission" date="2019-11" db="EMBL/GenBank/DDBJ databases">
        <title>Nori genome reveals adaptations in red seaweeds to the harsh intertidal environment.</title>
        <authorList>
            <person name="Wang D."/>
            <person name="Mao Y."/>
        </authorList>
    </citation>
    <scope>NUCLEOTIDE SEQUENCE</scope>
    <source>
        <tissue evidence="1">Gametophyte</tissue>
    </source>
</reference>
<name>A0ACC3C6J1_PYRYE</name>
<keyword evidence="2" id="KW-1185">Reference proteome</keyword>
<dbReference type="EMBL" id="CM020619">
    <property type="protein sequence ID" value="KAK1865939.1"/>
    <property type="molecule type" value="Genomic_DNA"/>
</dbReference>
<dbReference type="Proteomes" id="UP000798662">
    <property type="component" value="Chromosome 2"/>
</dbReference>
<evidence type="ECO:0000313" key="2">
    <source>
        <dbReference type="Proteomes" id="UP000798662"/>
    </source>
</evidence>
<organism evidence="1 2">
    <name type="scientific">Pyropia yezoensis</name>
    <name type="common">Susabi-nori</name>
    <name type="synonym">Porphyra yezoensis</name>
    <dbReference type="NCBI Taxonomy" id="2788"/>
    <lineage>
        <taxon>Eukaryota</taxon>
        <taxon>Rhodophyta</taxon>
        <taxon>Bangiophyceae</taxon>
        <taxon>Bangiales</taxon>
        <taxon>Bangiaceae</taxon>
        <taxon>Pyropia</taxon>
    </lineage>
</organism>
<sequence>MAPRVLPLGSSARRAFCADGVGGMDCASRGCGMSASPPRANRPAERRSFKTASMVAEEPEALRGWVRWRPKEGVFHPALCVEVKKQLHALDWKYAAKPPRSKLKCPHCAALIDVSRKTLDGDPLVDFISAQGWARDYFTAPDPAKVLGSFPARLPPALLVDVSYNTVECMLKMVKEYVPICDDGDRQPAYFIRSGPGWGKTFNLQEVLVWLIMCSVDFERWCLAASDGQTRRDLRLQQEKVVTQLLMAGGLGLARSVSAFGVNFNGNTAFNVAELALTQIAGPGVLASLRVCYTELVDPKKVLWPTFLEKLTSAVKANVLSMGDVNACASAILAFCRGQPGGIPLLVVDEVAKVKSVSLTHDAFDIGQQPYAADEQKQPYGADVEQARGADEKQPGGANGNKRGHDAFRTVDDEDRWVDAVCSEACGRLQSLGGMVLYSTLLHATMRRESTRSGRDMLPAMKLSYLEPTAFASALVVELLPLYAEGVAVLLGTLLQSGELGDGPRSSAFVLLLCSLLGGHPRLVGKFLLKLRNAVAALVKNGDSSTQQTIFSSTLQRVCMSALSEAVSSSSVGATLGSLGGAAGLQTICTEVLLGRRVRLDCVAVHRIKRGVAVPVLWDELGGDGIVLLQDRQPVGSPGSDRNRRDRRPVGSSDSDSNYAFPSLHPMLALRMAFQGGYGVRYDAFREMLLCPGSRHTGERLERVIANWCVLSSYARSDHPRYYSSVSLRSLWSRPSLAATDDVDGDRLDQVLDKVHVNASAARTSGVQDEKLLDVLKFATMYPQDAINAVFRLNPNAARRLQVAVDVVEFFPVTQAFGRFKLGDIIAIVYSVKDWGVGASGSPSLAHVNQGWKLLEAEFQEEDGLWSRWKDNIVFVYANRRPGKFGVKINSQSRKEYDAGRAAGRLSVLLSDTDLSGWLPDFMPTFLNASQYLQQAGRGSVWMVCESPKSSFCSASQSTCSDRAAYDPPQLEGGVGATMGPPTTTGQPLRRARHGIRGDLVLYAVGLGSMLLGGSVVHAVARPDLRLPAVEAAVALPSGHDEATADGAEETRPTS</sequence>